<sequence length="132" mass="13326">MKRALFGLAAFVAGVALMTSPAVSQPPDGKGGKGTGKEGKGGGMRAGFKLGTILPPFMVEELKLTDEQKTQLADLEKDVKTKLDKLLTDEQKKALENTRPGGGFPGGQGGDKGGKGGGKGGDKGGKGGKGDL</sequence>
<evidence type="ECO:0000256" key="2">
    <source>
        <dbReference type="SAM" id="SignalP"/>
    </source>
</evidence>
<name>A0ABU5F663_9BACT</name>
<feature type="region of interest" description="Disordered" evidence="1">
    <location>
        <begin position="21"/>
        <end position="47"/>
    </location>
</feature>
<evidence type="ECO:0000313" key="3">
    <source>
        <dbReference type="EMBL" id="MDY3563065.1"/>
    </source>
</evidence>
<feature type="signal peptide" evidence="2">
    <location>
        <begin position="1"/>
        <end position="24"/>
    </location>
</feature>
<feature type="compositionally biased region" description="Gly residues" evidence="1">
    <location>
        <begin position="100"/>
        <end position="119"/>
    </location>
</feature>
<keyword evidence="2" id="KW-0732">Signal</keyword>
<organism evidence="3 4">
    <name type="scientific">Gemmata algarum</name>
    <dbReference type="NCBI Taxonomy" id="2975278"/>
    <lineage>
        <taxon>Bacteria</taxon>
        <taxon>Pseudomonadati</taxon>
        <taxon>Planctomycetota</taxon>
        <taxon>Planctomycetia</taxon>
        <taxon>Gemmatales</taxon>
        <taxon>Gemmataceae</taxon>
        <taxon>Gemmata</taxon>
    </lineage>
</organism>
<reference evidence="4" key="1">
    <citation type="journal article" date="2023" name="Mar. Drugs">
        <title>Gemmata algarum, a Novel Planctomycete Isolated from an Algal Mat, Displays Antimicrobial Activity.</title>
        <authorList>
            <person name="Kumar G."/>
            <person name="Kallscheuer N."/>
            <person name="Kashif M."/>
            <person name="Ahamad S."/>
            <person name="Jagadeeshwari U."/>
            <person name="Pannikurungottu S."/>
            <person name="Haufschild T."/>
            <person name="Kabuu M."/>
            <person name="Sasikala C."/>
            <person name="Jogler C."/>
            <person name="Ramana C."/>
        </authorList>
    </citation>
    <scope>NUCLEOTIDE SEQUENCE [LARGE SCALE GENOMIC DNA]</scope>
    <source>
        <strain evidence="4">JC673</strain>
    </source>
</reference>
<feature type="chain" id="PRO_5047219967" evidence="2">
    <location>
        <begin position="25"/>
        <end position="132"/>
    </location>
</feature>
<evidence type="ECO:0000313" key="4">
    <source>
        <dbReference type="Proteomes" id="UP001272242"/>
    </source>
</evidence>
<feature type="region of interest" description="Disordered" evidence="1">
    <location>
        <begin position="90"/>
        <end position="132"/>
    </location>
</feature>
<protein>
    <submittedName>
        <fullName evidence="3">Uncharacterized protein</fullName>
    </submittedName>
</protein>
<comment type="caution">
    <text evidence="3">The sequence shown here is derived from an EMBL/GenBank/DDBJ whole genome shotgun (WGS) entry which is preliminary data.</text>
</comment>
<dbReference type="RefSeq" id="WP_261189643.1">
    <property type="nucleotide sequence ID" value="NZ_JAXBLV010000230.1"/>
</dbReference>
<dbReference type="Proteomes" id="UP001272242">
    <property type="component" value="Unassembled WGS sequence"/>
</dbReference>
<feature type="compositionally biased region" description="Basic and acidic residues" evidence="1">
    <location>
        <begin position="120"/>
        <end position="132"/>
    </location>
</feature>
<accession>A0ABU5F663</accession>
<proteinExistence type="predicted"/>
<keyword evidence="4" id="KW-1185">Reference proteome</keyword>
<dbReference type="EMBL" id="JAXBLV010000230">
    <property type="protein sequence ID" value="MDY3563065.1"/>
    <property type="molecule type" value="Genomic_DNA"/>
</dbReference>
<evidence type="ECO:0000256" key="1">
    <source>
        <dbReference type="SAM" id="MobiDB-lite"/>
    </source>
</evidence>
<gene>
    <name evidence="3" type="ORF">R5W23_004564</name>
</gene>